<dbReference type="KEGG" id="llu:AKJ09_07221"/>
<dbReference type="Gene3D" id="3.30.70.1290">
    <property type="entry name" value="Transposase IS200-like"/>
    <property type="match status" value="1"/>
</dbReference>
<dbReference type="SUPFAM" id="SSF143422">
    <property type="entry name" value="Transposase IS200-like"/>
    <property type="match status" value="1"/>
</dbReference>
<dbReference type="GO" id="GO:0003677">
    <property type="term" value="F:DNA binding"/>
    <property type="evidence" value="ECO:0007669"/>
    <property type="project" value="InterPro"/>
</dbReference>
<organism evidence="2 3">
    <name type="scientific">Labilithrix luteola</name>
    <dbReference type="NCBI Taxonomy" id="1391654"/>
    <lineage>
        <taxon>Bacteria</taxon>
        <taxon>Pseudomonadati</taxon>
        <taxon>Myxococcota</taxon>
        <taxon>Polyangia</taxon>
        <taxon>Polyangiales</taxon>
        <taxon>Labilitrichaceae</taxon>
        <taxon>Labilithrix</taxon>
    </lineage>
</organism>
<gene>
    <name evidence="2" type="ORF">AKJ09_07221</name>
</gene>
<dbReference type="EMBL" id="CP012333">
    <property type="protein sequence ID" value="AKV00558.1"/>
    <property type="molecule type" value="Genomic_DNA"/>
</dbReference>
<reference evidence="2 3" key="1">
    <citation type="submission" date="2015-08" db="EMBL/GenBank/DDBJ databases">
        <authorList>
            <person name="Babu N.S."/>
            <person name="Beckwith C.J."/>
            <person name="Beseler K.G."/>
            <person name="Brison A."/>
            <person name="Carone J.V."/>
            <person name="Caskin T.P."/>
            <person name="Diamond M."/>
            <person name="Durham M.E."/>
            <person name="Foxe J.M."/>
            <person name="Go M."/>
            <person name="Henderson B.A."/>
            <person name="Jones I.B."/>
            <person name="McGettigan J.A."/>
            <person name="Micheletti S.J."/>
            <person name="Nasrallah M.E."/>
            <person name="Ortiz D."/>
            <person name="Piller C.R."/>
            <person name="Privatt S.R."/>
            <person name="Schneider S.L."/>
            <person name="Sharp S."/>
            <person name="Smith T.C."/>
            <person name="Stanton J.D."/>
            <person name="Ullery H.E."/>
            <person name="Wilson R.J."/>
            <person name="Serrano M.G."/>
            <person name="Buck G."/>
            <person name="Lee V."/>
            <person name="Wang Y."/>
            <person name="Carvalho R."/>
            <person name="Voegtly L."/>
            <person name="Shi R."/>
            <person name="Duckworth R."/>
            <person name="Johnson A."/>
            <person name="Loviza R."/>
            <person name="Walstead R."/>
            <person name="Shah Z."/>
            <person name="Kiflezghi M."/>
            <person name="Wade K."/>
            <person name="Ball S.L."/>
            <person name="Bradley K.W."/>
            <person name="Asai D.J."/>
            <person name="Bowman C.A."/>
            <person name="Russell D.A."/>
            <person name="Pope W.H."/>
            <person name="Jacobs-Sera D."/>
            <person name="Hendrix R.W."/>
            <person name="Hatfull G.F."/>
        </authorList>
    </citation>
    <scope>NUCLEOTIDE SEQUENCE [LARGE SCALE GENOMIC DNA]</scope>
    <source>
        <strain evidence="2 3">DSM 27648</strain>
    </source>
</reference>
<feature type="region of interest" description="Disordered" evidence="1">
    <location>
        <begin position="178"/>
        <end position="221"/>
    </location>
</feature>
<evidence type="ECO:0000313" key="2">
    <source>
        <dbReference type="EMBL" id="AKV00558.1"/>
    </source>
</evidence>
<dbReference type="Proteomes" id="UP000064967">
    <property type="component" value="Chromosome"/>
</dbReference>
<name>A0A0K1Q480_9BACT</name>
<sequence length="221" mass="25424">MPNFRDEDIFRAIRRHIEESSGDDFRVIHFSVQETHIHLIVEATNQVLLSRGVQHLARRITWDVNRLRRHSGSLWRDRYTRRDLTNLRQVRNALVYVLMNARKHQCDEKEAFLASISLDPCSSAAWLDGWHPSAAWMLLALQLDLLRRDLHECPVAAPRTWALREGWKHYGLIHDDEAPSNRLSTRSQTSRSGHASVRARPLTGTRRAIDAGPSSDVTRGG</sequence>
<proteinExistence type="predicted"/>
<dbReference type="AlphaFoldDB" id="A0A0K1Q480"/>
<accession>A0A0K1Q480</accession>
<dbReference type="GO" id="GO:0006313">
    <property type="term" value="P:DNA transposition"/>
    <property type="evidence" value="ECO:0007669"/>
    <property type="project" value="InterPro"/>
</dbReference>
<dbReference type="GO" id="GO:0004803">
    <property type="term" value="F:transposase activity"/>
    <property type="evidence" value="ECO:0007669"/>
    <property type="project" value="InterPro"/>
</dbReference>
<feature type="compositionally biased region" description="Polar residues" evidence="1">
    <location>
        <begin position="181"/>
        <end position="193"/>
    </location>
</feature>
<dbReference type="InterPro" id="IPR036515">
    <property type="entry name" value="Transposase_17_sf"/>
</dbReference>
<protein>
    <submittedName>
        <fullName evidence="2">Uncharacterized protein</fullName>
    </submittedName>
</protein>
<evidence type="ECO:0000313" key="3">
    <source>
        <dbReference type="Proteomes" id="UP000064967"/>
    </source>
</evidence>
<evidence type="ECO:0000256" key="1">
    <source>
        <dbReference type="SAM" id="MobiDB-lite"/>
    </source>
</evidence>
<keyword evidence="3" id="KW-1185">Reference proteome</keyword>